<evidence type="ECO:0000256" key="1">
    <source>
        <dbReference type="ARBA" id="ARBA00042002"/>
    </source>
</evidence>
<dbReference type="InterPro" id="IPR033948">
    <property type="entry name" value="ETF_beta_N"/>
</dbReference>
<sequence>MKLAVCIKQVPSSSEVSVDPVTHNLIREKSGTMMNPSDLNALEMALGIKEENQGVCETAAITMGPPGAQEELRTAMAMGIDRGCLLTDRCLAGGDTIATARALAKGLSRLGTYDLILAGAESSDGATGQVGPMLAEAMGLPHVSSVQRIEKVSEGEIQVLKKFHQSAVRLRVKLPAVVTVVYGCNDPRLPTLRSKMAAKKKEIVVYTNEELQIPKELAGLQGSPTMVTESFLPERVQTENFLTGNAREIAQKILELVEKERGNT</sequence>
<proteinExistence type="predicted"/>
<dbReference type="PATRIC" id="fig|476272.21.peg.1784"/>
<accession>C0CNB1</accession>
<dbReference type="eggNOG" id="COG2086">
    <property type="taxonomic scope" value="Bacteria"/>
</dbReference>
<dbReference type="CDD" id="cd01714">
    <property type="entry name" value="ETF_beta"/>
    <property type="match status" value="1"/>
</dbReference>
<dbReference type="SUPFAM" id="SSF52402">
    <property type="entry name" value="Adenine nucleotide alpha hydrolases-like"/>
    <property type="match status" value="1"/>
</dbReference>
<organism evidence="3 4">
    <name type="scientific">Blautia hydrogenotrophica (strain DSM 10507 / JCM 14656 / S5a33)</name>
    <name type="common">Ruminococcus hydrogenotrophicus</name>
    <dbReference type="NCBI Taxonomy" id="476272"/>
    <lineage>
        <taxon>Bacteria</taxon>
        <taxon>Bacillati</taxon>
        <taxon>Bacillota</taxon>
        <taxon>Clostridia</taxon>
        <taxon>Lachnospirales</taxon>
        <taxon>Lachnospiraceae</taxon>
        <taxon>Blautia</taxon>
    </lineage>
</organism>
<dbReference type="InterPro" id="IPR012255">
    <property type="entry name" value="ETF_b"/>
</dbReference>
<dbReference type="Proteomes" id="UP000003100">
    <property type="component" value="Unassembled WGS sequence"/>
</dbReference>
<dbReference type="PANTHER" id="PTHR21294">
    <property type="entry name" value="ELECTRON TRANSFER FLAVOPROTEIN BETA-SUBUNIT"/>
    <property type="match status" value="1"/>
</dbReference>
<dbReference type="InterPro" id="IPR014729">
    <property type="entry name" value="Rossmann-like_a/b/a_fold"/>
</dbReference>
<comment type="caution">
    <text evidence="3">The sequence shown here is derived from an EMBL/GenBank/DDBJ whole genome shotgun (WGS) entry which is preliminary data.</text>
</comment>
<dbReference type="PIRSF" id="PIRSF000090">
    <property type="entry name" value="Beta-ETF"/>
    <property type="match status" value="1"/>
</dbReference>
<dbReference type="Gene3D" id="3.40.50.620">
    <property type="entry name" value="HUPs"/>
    <property type="match status" value="1"/>
</dbReference>
<dbReference type="PANTHER" id="PTHR21294:SF17">
    <property type="entry name" value="PROTEIN FIXA"/>
    <property type="match status" value="1"/>
</dbReference>
<protein>
    <recommendedName>
        <fullName evidence="1">Electron transfer flavoprotein small subunit</fullName>
    </recommendedName>
</protein>
<evidence type="ECO:0000313" key="3">
    <source>
        <dbReference type="EMBL" id="EEG48753.1"/>
    </source>
</evidence>
<dbReference type="RefSeq" id="WP_005949633.1">
    <property type="nucleotide sequence ID" value="NZ_CP136423.1"/>
</dbReference>
<reference evidence="3 4" key="1">
    <citation type="submission" date="2009-01" db="EMBL/GenBank/DDBJ databases">
        <authorList>
            <person name="Fulton L."/>
            <person name="Clifton S."/>
            <person name="Fulton B."/>
            <person name="Xu J."/>
            <person name="Minx P."/>
            <person name="Pepin K.H."/>
            <person name="Johnson M."/>
            <person name="Bhonagiri V."/>
            <person name="Nash W.E."/>
            <person name="Mardis E.R."/>
            <person name="Wilson R.K."/>
        </authorList>
    </citation>
    <scope>NUCLEOTIDE SEQUENCE [LARGE SCALE GENOMIC DNA]</scope>
    <source>
        <strain evidence="4">DSM 10507 / JCM 14656 / S5a33</strain>
    </source>
</reference>
<dbReference type="Pfam" id="PF01012">
    <property type="entry name" value="ETF"/>
    <property type="match status" value="1"/>
</dbReference>
<dbReference type="HOGENOM" id="CLU_060196_2_1_9"/>
<reference evidence="3 4" key="2">
    <citation type="submission" date="2009-02" db="EMBL/GenBank/DDBJ databases">
        <title>Draft genome sequence of Blautia hydrogenotrophica DSM 10507 (Ruminococcus hydrogenotrophicus DSM 10507).</title>
        <authorList>
            <person name="Sudarsanam P."/>
            <person name="Ley R."/>
            <person name="Guruge J."/>
            <person name="Turnbaugh P.J."/>
            <person name="Mahowald M."/>
            <person name="Liep D."/>
            <person name="Gordon J."/>
        </authorList>
    </citation>
    <scope>NUCLEOTIDE SEQUENCE [LARGE SCALE GENOMIC DNA]</scope>
    <source>
        <strain evidence="4">DSM 10507 / JCM 14656 / S5a33</strain>
    </source>
</reference>
<dbReference type="InterPro" id="IPR014730">
    <property type="entry name" value="ETF_a/b_N"/>
</dbReference>
<evidence type="ECO:0000259" key="2">
    <source>
        <dbReference type="SMART" id="SM00893"/>
    </source>
</evidence>
<dbReference type="GeneID" id="86820779"/>
<name>C0CNB1_BLAHS</name>
<feature type="domain" description="Electron transfer flavoprotein alpha/beta-subunit N-terminal" evidence="2">
    <location>
        <begin position="22"/>
        <end position="215"/>
    </location>
</feature>
<dbReference type="AlphaFoldDB" id="C0CNB1"/>
<keyword evidence="4" id="KW-1185">Reference proteome</keyword>
<dbReference type="GO" id="GO:0009055">
    <property type="term" value="F:electron transfer activity"/>
    <property type="evidence" value="ECO:0007669"/>
    <property type="project" value="InterPro"/>
</dbReference>
<dbReference type="SMART" id="SM00893">
    <property type="entry name" value="ETF"/>
    <property type="match status" value="1"/>
</dbReference>
<evidence type="ECO:0000313" key="4">
    <source>
        <dbReference type="Proteomes" id="UP000003100"/>
    </source>
</evidence>
<dbReference type="EMBL" id="ACBZ01000125">
    <property type="protein sequence ID" value="EEG48753.1"/>
    <property type="molecule type" value="Genomic_DNA"/>
</dbReference>
<gene>
    <name evidence="3" type="ORF">RUMHYD_02349</name>
</gene>